<accession>A0A381YQY4</accession>
<dbReference type="Gene3D" id="1.20.1260.10">
    <property type="match status" value="1"/>
</dbReference>
<proteinExistence type="predicted"/>
<sequence>MISNPEDLGADERQSLANWLTAMSDTKHLLGLRYAEWCTGGPELEANIAASAMAQFELGHARVLRGVLSDLPEDPRGASRATDRSTWFSIGALDRPFSGWVDLVIGNALVDTLLTVNLGSALAGNYHPLTQRLRKVLAEEEYHSVHADAWVKRLASGPGETVERLNQVINNVWPHCIAWFGPNSGNGLDELHDAGVLADSAADLRNRYIETVSPMFEGASIRPMSDLEIDWDGWNKAGRRHGVPVFEDDCFAMITGANNRTLGVGD</sequence>
<dbReference type="InterPro" id="IPR052703">
    <property type="entry name" value="Aromatic_CoA_ox/epox"/>
</dbReference>
<protein>
    <recommendedName>
        <fullName evidence="2">Phenylacetic acid catabolic</fullName>
    </recommendedName>
</protein>
<dbReference type="PANTHER" id="PTHR30458">
    <property type="entry name" value="PHENYLACETIC ACID DEGRADATION PROTEIN PAA"/>
    <property type="match status" value="1"/>
</dbReference>
<dbReference type="GO" id="GO:0010124">
    <property type="term" value="P:phenylacetate catabolic process"/>
    <property type="evidence" value="ECO:0007669"/>
    <property type="project" value="InterPro"/>
</dbReference>
<dbReference type="EMBL" id="UINC01018759">
    <property type="protein sequence ID" value="SVA79061.1"/>
    <property type="molecule type" value="Genomic_DNA"/>
</dbReference>
<dbReference type="PANTHER" id="PTHR30458:SF0">
    <property type="entry name" value="1,2-PHENYLACETYL-COA EPOXIDASE, SUBUNIT C"/>
    <property type="match status" value="1"/>
</dbReference>
<dbReference type="InterPro" id="IPR009078">
    <property type="entry name" value="Ferritin-like_SF"/>
</dbReference>
<dbReference type="SUPFAM" id="SSF47240">
    <property type="entry name" value="Ferritin-like"/>
    <property type="match status" value="1"/>
</dbReference>
<gene>
    <name evidence="1" type="ORF">METZ01_LOCUS131915</name>
</gene>
<reference evidence="1" key="1">
    <citation type="submission" date="2018-05" db="EMBL/GenBank/DDBJ databases">
        <authorList>
            <person name="Lanie J.A."/>
            <person name="Ng W.-L."/>
            <person name="Kazmierczak K.M."/>
            <person name="Andrzejewski T.M."/>
            <person name="Davidsen T.M."/>
            <person name="Wayne K.J."/>
            <person name="Tettelin H."/>
            <person name="Glass J.I."/>
            <person name="Rusch D."/>
            <person name="Podicherti R."/>
            <person name="Tsui H.-C.T."/>
            <person name="Winkler M.E."/>
        </authorList>
    </citation>
    <scope>NUCLEOTIDE SEQUENCE</scope>
</reference>
<evidence type="ECO:0000313" key="1">
    <source>
        <dbReference type="EMBL" id="SVA79061.1"/>
    </source>
</evidence>
<dbReference type="InterPro" id="IPR012347">
    <property type="entry name" value="Ferritin-like"/>
</dbReference>
<organism evidence="1">
    <name type="scientific">marine metagenome</name>
    <dbReference type="NCBI Taxonomy" id="408172"/>
    <lineage>
        <taxon>unclassified sequences</taxon>
        <taxon>metagenomes</taxon>
        <taxon>ecological metagenomes</taxon>
    </lineage>
</organism>
<dbReference type="Pfam" id="PF05138">
    <property type="entry name" value="PaaA_PaaC"/>
    <property type="match status" value="1"/>
</dbReference>
<dbReference type="GO" id="GO:0005829">
    <property type="term" value="C:cytosol"/>
    <property type="evidence" value="ECO:0007669"/>
    <property type="project" value="TreeGrafter"/>
</dbReference>
<name>A0A381YQY4_9ZZZZ</name>
<dbReference type="AlphaFoldDB" id="A0A381YQY4"/>
<evidence type="ECO:0008006" key="2">
    <source>
        <dbReference type="Google" id="ProtNLM"/>
    </source>
</evidence>
<dbReference type="InterPro" id="IPR007814">
    <property type="entry name" value="PaaA_PaaC"/>
</dbReference>